<evidence type="ECO:0000313" key="3">
    <source>
        <dbReference type="Proteomes" id="UP000266841"/>
    </source>
</evidence>
<accession>K0RK95</accession>
<feature type="compositionally biased region" description="Basic and acidic residues" evidence="1">
    <location>
        <begin position="122"/>
        <end position="131"/>
    </location>
</feature>
<dbReference type="Proteomes" id="UP000266841">
    <property type="component" value="Unassembled WGS sequence"/>
</dbReference>
<proteinExistence type="predicted"/>
<comment type="caution">
    <text evidence="2">The sequence shown here is derived from an EMBL/GenBank/DDBJ whole genome shotgun (WGS) entry which is preliminary data.</text>
</comment>
<feature type="compositionally biased region" description="Basic and acidic residues" evidence="1">
    <location>
        <begin position="65"/>
        <end position="87"/>
    </location>
</feature>
<name>K0RK95_THAOC</name>
<sequence>MSCGKLKSLVQQSPRCHLQYIPRPCSDSGDSTFARCSAFRFPHHRKQEPGQKAGHPIQDQTLIRQKAERERGERKPSSMPRTVKERASVNIIRCSATETSPRRSAQIEKQRSPGNTSNAEEAGVRTLDEPHLSSNTAQWKIQRNFMGGKPHPGKVRHFHVQGGGSGLYDRHVRGGRGPGVEAGPWPWKRTITGKWYPSSLGNGSRYLGRYRRDKGRAVWKTLSVHESKAREIGRVEETEIMGSGVEDRRTIELDLKCSPDHDGATPGARN</sequence>
<evidence type="ECO:0000313" key="2">
    <source>
        <dbReference type="EMBL" id="EJK53625.1"/>
    </source>
</evidence>
<feature type="region of interest" description="Disordered" evidence="1">
    <location>
        <begin position="65"/>
        <end position="133"/>
    </location>
</feature>
<keyword evidence="3" id="KW-1185">Reference proteome</keyword>
<gene>
    <name evidence="2" type="ORF">THAOC_26897</name>
</gene>
<reference evidence="2 3" key="1">
    <citation type="journal article" date="2012" name="Genome Biol.">
        <title>Genome and low-iron response of an oceanic diatom adapted to chronic iron limitation.</title>
        <authorList>
            <person name="Lommer M."/>
            <person name="Specht M."/>
            <person name="Roy A.S."/>
            <person name="Kraemer L."/>
            <person name="Andreson R."/>
            <person name="Gutowska M.A."/>
            <person name="Wolf J."/>
            <person name="Bergner S.V."/>
            <person name="Schilhabel M.B."/>
            <person name="Klostermeier U.C."/>
            <person name="Beiko R.G."/>
            <person name="Rosenstiel P."/>
            <person name="Hippler M."/>
            <person name="Laroche J."/>
        </authorList>
    </citation>
    <scope>NUCLEOTIDE SEQUENCE [LARGE SCALE GENOMIC DNA]</scope>
    <source>
        <strain evidence="2 3">CCMP1005</strain>
    </source>
</reference>
<organism evidence="2 3">
    <name type="scientific">Thalassiosira oceanica</name>
    <name type="common">Marine diatom</name>
    <dbReference type="NCBI Taxonomy" id="159749"/>
    <lineage>
        <taxon>Eukaryota</taxon>
        <taxon>Sar</taxon>
        <taxon>Stramenopiles</taxon>
        <taxon>Ochrophyta</taxon>
        <taxon>Bacillariophyta</taxon>
        <taxon>Coscinodiscophyceae</taxon>
        <taxon>Thalassiosirophycidae</taxon>
        <taxon>Thalassiosirales</taxon>
        <taxon>Thalassiosiraceae</taxon>
        <taxon>Thalassiosira</taxon>
    </lineage>
</organism>
<dbReference type="EMBL" id="AGNL01037400">
    <property type="protein sequence ID" value="EJK53625.1"/>
    <property type="molecule type" value="Genomic_DNA"/>
</dbReference>
<dbReference type="AlphaFoldDB" id="K0RK95"/>
<protein>
    <submittedName>
        <fullName evidence="2">Uncharacterized protein</fullName>
    </submittedName>
</protein>
<evidence type="ECO:0000256" key="1">
    <source>
        <dbReference type="SAM" id="MobiDB-lite"/>
    </source>
</evidence>